<dbReference type="GO" id="GO:0004674">
    <property type="term" value="F:protein serine/threonine kinase activity"/>
    <property type="evidence" value="ECO:0007669"/>
    <property type="project" value="UniProtKB-KW"/>
</dbReference>
<dbReference type="PANTHER" id="PTHR43289:SF6">
    <property type="entry name" value="SERINE_THREONINE-PROTEIN KINASE NEKL-3"/>
    <property type="match status" value="1"/>
</dbReference>
<dbReference type="PROSITE" id="PS50005">
    <property type="entry name" value="TPR"/>
    <property type="match status" value="2"/>
</dbReference>
<dbReference type="EMBL" id="CP000360">
    <property type="protein sequence ID" value="ABF43117.1"/>
    <property type="molecule type" value="Genomic_DNA"/>
</dbReference>
<dbReference type="AlphaFoldDB" id="Q1IJ33"/>
<feature type="repeat" description="TPR" evidence="8">
    <location>
        <begin position="573"/>
        <end position="606"/>
    </location>
</feature>
<keyword evidence="2" id="KW-0808">Transferase</keyword>
<name>Q1IJ33_KORVE</name>
<dbReference type="OrthoDB" id="9797180at2"/>
<evidence type="ECO:0000256" key="2">
    <source>
        <dbReference type="ARBA" id="ARBA00022679"/>
    </source>
</evidence>
<dbReference type="SMART" id="SM00028">
    <property type="entry name" value="TPR"/>
    <property type="match status" value="2"/>
</dbReference>
<dbReference type="Pfam" id="PF00069">
    <property type="entry name" value="Pkinase"/>
    <property type="match status" value="1"/>
</dbReference>
<dbReference type="Proteomes" id="UP000002432">
    <property type="component" value="Chromosome"/>
</dbReference>
<dbReference type="KEGG" id="aba:Acid345_4117"/>
<dbReference type="Gene3D" id="1.10.510.10">
    <property type="entry name" value="Transferase(Phosphotransferase) domain 1"/>
    <property type="match status" value="1"/>
</dbReference>
<dbReference type="InterPro" id="IPR011990">
    <property type="entry name" value="TPR-like_helical_dom_sf"/>
</dbReference>
<dbReference type="STRING" id="204669.Acid345_4117"/>
<comment type="catalytic activity">
    <reaction evidence="7">
        <text>L-seryl-[protein] + ATP = O-phospho-L-seryl-[protein] + ADP + H(+)</text>
        <dbReference type="Rhea" id="RHEA:17989"/>
        <dbReference type="Rhea" id="RHEA-COMP:9863"/>
        <dbReference type="Rhea" id="RHEA-COMP:11604"/>
        <dbReference type="ChEBI" id="CHEBI:15378"/>
        <dbReference type="ChEBI" id="CHEBI:29999"/>
        <dbReference type="ChEBI" id="CHEBI:30616"/>
        <dbReference type="ChEBI" id="CHEBI:83421"/>
        <dbReference type="ChEBI" id="CHEBI:456216"/>
        <dbReference type="EC" id="2.7.11.1"/>
    </reaction>
</comment>
<keyword evidence="5 9" id="KW-0067">ATP-binding</keyword>
<dbReference type="Pfam" id="PF14559">
    <property type="entry name" value="TPR_19"/>
    <property type="match status" value="1"/>
</dbReference>
<dbReference type="InterPro" id="IPR000719">
    <property type="entry name" value="Prot_kinase_dom"/>
</dbReference>
<dbReference type="Gene3D" id="1.25.40.10">
    <property type="entry name" value="Tetratricopeptide repeat domain"/>
    <property type="match status" value="2"/>
</dbReference>
<dbReference type="PROSITE" id="PS00107">
    <property type="entry name" value="PROTEIN_KINASE_ATP"/>
    <property type="match status" value="1"/>
</dbReference>
<accession>Q1IJ33</accession>
<dbReference type="eggNOG" id="COG0515">
    <property type="taxonomic scope" value="Bacteria"/>
</dbReference>
<dbReference type="PROSITE" id="PS50011">
    <property type="entry name" value="PROTEIN_KINASE_DOM"/>
    <property type="match status" value="1"/>
</dbReference>
<dbReference type="GO" id="GO:0005524">
    <property type="term" value="F:ATP binding"/>
    <property type="evidence" value="ECO:0007669"/>
    <property type="project" value="UniProtKB-UniRule"/>
</dbReference>
<dbReference type="PROSITE" id="PS50293">
    <property type="entry name" value="TPR_REGION"/>
    <property type="match status" value="1"/>
</dbReference>
<dbReference type="HOGENOM" id="CLU_013589_0_0_0"/>
<evidence type="ECO:0000256" key="8">
    <source>
        <dbReference type="PROSITE-ProRule" id="PRU00339"/>
    </source>
</evidence>
<evidence type="ECO:0000256" key="3">
    <source>
        <dbReference type="ARBA" id="ARBA00022741"/>
    </source>
</evidence>
<reference evidence="12 13" key="1">
    <citation type="journal article" date="2009" name="Appl. Environ. Microbiol.">
        <title>Three genomes from the phylum Acidobacteria provide insight into the lifestyles of these microorganisms in soils.</title>
        <authorList>
            <person name="Ward N.L."/>
            <person name="Challacombe J.F."/>
            <person name="Janssen P.H."/>
            <person name="Henrissat B."/>
            <person name="Coutinho P.M."/>
            <person name="Wu M."/>
            <person name="Xie G."/>
            <person name="Haft D.H."/>
            <person name="Sait M."/>
            <person name="Badger J."/>
            <person name="Barabote R.D."/>
            <person name="Bradley B."/>
            <person name="Brettin T.S."/>
            <person name="Brinkac L.M."/>
            <person name="Bruce D."/>
            <person name="Creasy T."/>
            <person name="Daugherty S.C."/>
            <person name="Davidsen T.M."/>
            <person name="DeBoy R.T."/>
            <person name="Detter J.C."/>
            <person name="Dodson R.J."/>
            <person name="Durkin A.S."/>
            <person name="Ganapathy A."/>
            <person name="Gwinn-Giglio M."/>
            <person name="Han C.S."/>
            <person name="Khouri H."/>
            <person name="Kiss H."/>
            <person name="Kothari S.P."/>
            <person name="Madupu R."/>
            <person name="Nelson K.E."/>
            <person name="Nelson W.C."/>
            <person name="Paulsen I."/>
            <person name="Penn K."/>
            <person name="Ren Q."/>
            <person name="Rosovitz M.J."/>
            <person name="Selengut J.D."/>
            <person name="Shrivastava S."/>
            <person name="Sullivan S.A."/>
            <person name="Tapia R."/>
            <person name="Thompson L.S."/>
            <person name="Watkins K.L."/>
            <person name="Yang Q."/>
            <person name="Yu C."/>
            <person name="Zafar N."/>
            <person name="Zhou L."/>
            <person name="Kuske C.R."/>
        </authorList>
    </citation>
    <scope>NUCLEOTIDE SEQUENCE [LARGE SCALE GENOMIC DNA]</scope>
    <source>
        <strain evidence="12 13">Ellin345</strain>
    </source>
</reference>
<evidence type="ECO:0000256" key="1">
    <source>
        <dbReference type="ARBA" id="ARBA00022527"/>
    </source>
</evidence>
<feature type="transmembrane region" description="Helical" evidence="10">
    <location>
        <begin position="311"/>
        <end position="332"/>
    </location>
</feature>
<dbReference type="SUPFAM" id="SSF56112">
    <property type="entry name" value="Protein kinase-like (PK-like)"/>
    <property type="match status" value="1"/>
</dbReference>
<keyword evidence="8" id="KW-0802">TPR repeat</keyword>
<feature type="repeat" description="TPR" evidence="8">
    <location>
        <begin position="643"/>
        <end position="676"/>
    </location>
</feature>
<keyword evidence="10" id="KW-0812">Transmembrane</keyword>
<dbReference type="eggNOG" id="COG5616">
    <property type="taxonomic scope" value="Bacteria"/>
</dbReference>
<comment type="catalytic activity">
    <reaction evidence="6">
        <text>L-threonyl-[protein] + ATP = O-phospho-L-threonyl-[protein] + ADP + H(+)</text>
        <dbReference type="Rhea" id="RHEA:46608"/>
        <dbReference type="Rhea" id="RHEA-COMP:11060"/>
        <dbReference type="Rhea" id="RHEA-COMP:11605"/>
        <dbReference type="ChEBI" id="CHEBI:15378"/>
        <dbReference type="ChEBI" id="CHEBI:30013"/>
        <dbReference type="ChEBI" id="CHEBI:30616"/>
        <dbReference type="ChEBI" id="CHEBI:61977"/>
        <dbReference type="ChEBI" id="CHEBI:456216"/>
        <dbReference type="EC" id="2.7.11.1"/>
    </reaction>
</comment>
<proteinExistence type="predicted"/>
<evidence type="ECO:0000256" key="6">
    <source>
        <dbReference type="ARBA" id="ARBA00047899"/>
    </source>
</evidence>
<evidence type="ECO:0000313" key="13">
    <source>
        <dbReference type="Proteomes" id="UP000002432"/>
    </source>
</evidence>
<dbReference type="InterPro" id="IPR011009">
    <property type="entry name" value="Kinase-like_dom_sf"/>
</dbReference>
<dbReference type="CDD" id="cd14014">
    <property type="entry name" value="STKc_PknB_like"/>
    <property type="match status" value="1"/>
</dbReference>
<protein>
    <submittedName>
        <fullName evidence="12">Serine/threonine protein kinase with TPR repeats</fullName>
    </submittedName>
</protein>
<evidence type="ECO:0000256" key="10">
    <source>
        <dbReference type="SAM" id="Phobius"/>
    </source>
</evidence>
<evidence type="ECO:0000256" key="7">
    <source>
        <dbReference type="ARBA" id="ARBA00048679"/>
    </source>
</evidence>
<dbReference type="RefSeq" id="WP_011524916.1">
    <property type="nucleotide sequence ID" value="NC_008009.1"/>
</dbReference>
<evidence type="ECO:0000256" key="4">
    <source>
        <dbReference type="ARBA" id="ARBA00022777"/>
    </source>
</evidence>
<dbReference type="SUPFAM" id="SSF48452">
    <property type="entry name" value="TPR-like"/>
    <property type="match status" value="1"/>
</dbReference>
<gene>
    <name evidence="12" type="ordered locus">Acid345_4117</name>
</gene>
<organism evidence="12 13">
    <name type="scientific">Koribacter versatilis (strain Ellin345)</name>
    <dbReference type="NCBI Taxonomy" id="204669"/>
    <lineage>
        <taxon>Bacteria</taxon>
        <taxon>Pseudomonadati</taxon>
        <taxon>Acidobacteriota</taxon>
        <taxon>Terriglobia</taxon>
        <taxon>Terriglobales</taxon>
        <taxon>Candidatus Korobacteraceae</taxon>
        <taxon>Candidatus Korobacter</taxon>
    </lineage>
</organism>
<evidence type="ECO:0000256" key="9">
    <source>
        <dbReference type="PROSITE-ProRule" id="PRU10141"/>
    </source>
</evidence>
<dbReference type="Gene3D" id="3.30.200.20">
    <property type="entry name" value="Phosphorylase Kinase, domain 1"/>
    <property type="match status" value="1"/>
</dbReference>
<feature type="binding site" evidence="9">
    <location>
        <position position="38"/>
    </location>
    <ligand>
        <name>ATP</name>
        <dbReference type="ChEBI" id="CHEBI:30616"/>
    </ligand>
</feature>
<dbReference type="InterPro" id="IPR017441">
    <property type="entry name" value="Protein_kinase_ATP_BS"/>
</dbReference>
<dbReference type="Gene3D" id="3.40.50.10070">
    <property type="entry name" value="TolB, N-terminal domain"/>
    <property type="match status" value="1"/>
</dbReference>
<dbReference type="NCBIfam" id="NF047558">
    <property type="entry name" value="TPR_END_plus"/>
    <property type="match status" value="1"/>
</dbReference>
<dbReference type="PANTHER" id="PTHR43289">
    <property type="entry name" value="MITOGEN-ACTIVATED PROTEIN KINASE KINASE KINASE 20-RELATED"/>
    <property type="match status" value="1"/>
</dbReference>
<keyword evidence="1 12" id="KW-0723">Serine/threonine-protein kinase</keyword>
<keyword evidence="10" id="KW-1133">Transmembrane helix</keyword>
<keyword evidence="3 9" id="KW-0547">Nucleotide-binding</keyword>
<evidence type="ECO:0000256" key="5">
    <source>
        <dbReference type="ARBA" id="ARBA00022840"/>
    </source>
</evidence>
<feature type="domain" description="Protein kinase" evidence="11">
    <location>
        <begin position="9"/>
        <end position="286"/>
    </location>
</feature>
<dbReference type="SMART" id="SM00220">
    <property type="entry name" value="S_TKc"/>
    <property type="match status" value="1"/>
</dbReference>
<keyword evidence="4 12" id="KW-0418">Kinase</keyword>
<evidence type="ECO:0000259" key="11">
    <source>
        <dbReference type="PROSITE" id="PS50011"/>
    </source>
</evidence>
<dbReference type="EnsemblBacteria" id="ABF43117">
    <property type="protein sequence ID" value="ABF43117"/>
    <property type="gene ID" value="Acid345_4117"/>
</dbReference>
<evidence type="ECO:0000313" key="12">
    <source>
        <dbReference type="EMBL" id="ABF43117.1"/>
    </source>
</evidence>
<keyword evidence="10" id="KW-0472">Membrane</keyword>
<dbReference type="FunFam" id="3.30.200.20:FF:000035">
    <property type="entry name" value="Serine/threonine protein kinase Stk1"/>
    <property type="match status" value="1"/>
</dbReference>
<keyword evidence="13" id="KW-1185">Reference proteome</keyword>
<dbReference type="eggNOG" id="COG0457">
    <property type="taxonomic scope" value="Bacteria"/>
</dbReference>
<dbReference type="PROSITE" id="PS00108">
    <property type="entry name" value="PROTEIN_KINASE_ST"/>
    <property type="match status" value="1"/>
</dbReference>
<dbReference type="InterPro" id="IPR019734">
    <property type="entry name" value="TPR_rpt"/>
</dbReference>
<sequence length="769" mass="83583">MIGQTISHYQIVEKIGGGGMGVVYKAEDTRLHRFVALKFLPANVAGDAQALARFRREAQAASALNHPNICTIYDIGEENGQAFIAMEFLDGMTLKHKASGLAMDMDTILPFAIEIADALDAAHTAGIVHRDIKPANLFLTKRGHAKVLDFGLAKVGGAAAASATSKPADNTISVVRDEDLTSPGSTLGTVAYMSPEQVAAKDLDARTDLFSFGVVLYEIATGRLPFPGESTGLIFKAILDNAPEPMTKLNPAIPAEFERVVFKALEKDRDLRYQSAAELRADLKRIQRGSESLRSSVVQAPAKRRLSNKQIARIAITGAVALLLIIFSSIAWQRSHDAAKQTAATSSSKPSVAVLPLKNLSGDGDNNYFSEGMTEEITTKLSKIQAINVASHSSVVAAKTADKSATDIGKALNVRYVLEGSVRKAGNEVRINVQLIDAANGFQVWADDFTGEMKDVFSLQEQTAMKIAQSLNLKLSPQEEQAIQHRATDNPQAYDAYLRGSALTNTFDSKDALEGARKNFEEALKYDANYPPAVAGLSWVEAQLYRNVESDPKHLELAEKYGQKALQLAPDAADTHLAIGSIAAIKYDYNTAAREFRRATELAPDSGYASDLLSWALSYQIPPDPIGAEAAARKALRLQASIYPAYYHLGRALIAQGRYSEALESFEQMRRLSPTSNTAGLGFGQVYIAQGEYDKAIEVLLKYPQANTINYYWLAAAYAAKGDNAKALATIQKAFDLGFRDFGAINASPYFEKLRSDPKFQAMVAKYRK</sequence>
<dbReference type="InterPro" id="IPR008271">
    <property type="entry name" value="Ser/Thr_kinase_AS"/>
</dbReference>